<dbReference type="InterPro" id="IPR036056">
    <property type="entry name" value="Fibrinogen-like_C"/>
</dbReference>
<dbReference type="Gene3D" id="3.90.215.10">
    <property type="entry name" value="Gamma Fibrinogen, chain A, domain 1"/>
    <property type="match status" value="1"/>
</dbReference>
<comment type="caution">
    <text evidence="2">The sequence shown here is derived from an EMBL/GenBank/DDBJ whole genome shotgun (WGS) entry which is preliminary data.</text>
</comment>
<protein>
    <recommendedName>
        <fullName evidence="1">Fibrinogen C-terminal domain-containing protein</fullName>
    </recommendedName>
</protein>
<dbReference type="OrthoDB" id="7725475at2759"/>
<dbReference type="STRING" id="307972.A0A2G8KMJ0"/>
<dbReference type="Pfam" id="PF00147">
    <property type="entry name" value="Fibrinogen_C"/>
    <property type="match status" value="1"/>
</dbReference>
<evidence type="ECO:0000259" key="1">
    <source>
        <dbReference type="PROSITE" id="PS51406"/>
    </source>
</evidence>
<dbReference type="PROSITE" id="PS01186">
    <property type="entry name" value="EGF_2"/>
    <property type="match status" value="1"/>
</dbReference>
<feature type="domain" description="Fibrinogen C-terminal" evidence="1">
    <location>
        <begin position="84"/>
        <end position="298"/>
    </location>
</feature>
<dbReference type="InterPro" id="IPR050373">
    <property type="entry name" value="Fibrinogen_C-term_domain"/>
</dbReference>
<reference evidence="2 3" key="1">
    <citation type="journal article" date="2017" name="PLoS Biol.">
        <title>The sea cucumber genome provides insights into morphological evolution and visceral regeneration.</title>
        <authorList>
            <person name="Zhang X."/>
            <person name="Sun L."/>
            <person name="Yuan J."/>
            <person name="Sun Y."/>
            <person name="Gao Y."/>
            <person name="Zhang L."/>
            <person name="Li S."/>
            <person name="Dai H."/>
            <person name="Hamel J.F."/>
            <person name="Liu C."/>
            <person name="Yu Y."/>
            <person name="Liu S."/>
            <person name="Lin W."/>
            <person name="Guo K."/>
            <person name="Jin S."/>
            <person name="Xu P."/>
            <person name="Storey K.B."/>
            <person name="Huan P."/>
            <person name="Zhang T."/>
            <person name="Zhou Y."/>
            <person name="Zhang J."/>
            <person name="Lin C."/>
            <person name="Li X."/>
            <person name="Xing L."/>
            <person name="Huo D."/>
            <person name="Sun M."/>
            <person name="Wang L."/>
            <person name="Mercier A."/>
            <person name="Li F."/>
            <person name="Yang H."/>
            <person name="Xiang J."/>
        </authorList>
    </citation>
    <scope>NUCLEOTIDE SEQUENCE [LARGE SCALE GENOMIC DNA]</scope>
    <source>
        <strain evidence="2">Shaxun</strain>
        <tissue evidence="2">Muscle</tissue>
    </source>
</reference>
<accession>A0A2G8KMJ0</accession>
<sequence>MDYFNTKDYLHINHDITHILVTSEPGSSNEDTSLPVDTTSYTTIRTNCLTSNGSVIECSANAVCDVRNDVRKCYCMSGYHGNGVNCTKHMADCKDWYDAGNTTNGIYTIIPTNWSGASFDVSCNMTDGGGWTVLQRRVNGSVDFNRTWIIYKEGFGDVSHEFWLGNDKLYHLTNQGNYQLRLDFVSRSGNPFYAQFDSFRINNESDNYRLSRIGEYSGNADGGSSFRKRLNYIFSTSDRNNGGCPDDYHCGWWFGKCQIRSLNGDYHAAKNAKSSISWYRYSGPYDNIKYTEMKIRPV</sequence>
<dbReference type="Proteomes" id="UP000230750">
    <property type="component" value="Unassembled WGS sequence"/>
</dbReference>
<dbReference type="InterPro" id="IPR002181">
    <property type="entry name" value="Fibrinogen_a/b/g_C_dom"/>
</dbReference>
<dbReference type="CDD" id="cd00087">
    <property type="entry name" value="FReD"/>
    <property type="match status" value="1"/>
</dbReference>
<dbReference type="AlphaFoldDB" id="A0A2G8KMJ0"/>
<dbReference type="GO" id="GO:0005615">
    <property type="term" value="C:extracellular space"/>
    <property type="evidence" value="ECO:0007669"/>
    <property type="project" value="TreeGrafter"/>
</dbReference>
<evidence type="ECO:0000313" key="3">
    <source>
        <dbReference type="Proteomes" id="UP000230750"/>
    </source>
</evidence>
<gene>
    <name evidence="2" type="ORF">BSL78_13910</name>
</gene>
<organism evidence="2 3">
    <name type="scientific">Stichopus japonicus</name>
    <name type="common">Sea cucumber</name>
    <dbReference type="NCBI Taxonomy" id="307972"/>
    <lineage>
        <taxon>Eukaryota</taxon>
        <taxon>Metazoa</taxon>
        <taxon>Echinodermata</taxon>
        <taxon>Eleutherozoa</taxon>
        <taxon>Echinozoa</taxon>
        <taxon>Holothuroidea</taxon>
        <taxon>Aspidochirotacea</taxon>
        <taxon>Aspidochirotida</taxon>
        <taxon>Stichopodidae</taxon>
        <taxon>Apostichopus</taxon>
    </lineage>
</organism>
<keyword evidence="3" id="KW-1185">Reference proteome</keyword>
<dbReference type="PROSITE" id="PS51406">
    <property type="entry name" value="FIBRINOGEN_C_2"/>
    <property type="match status" value="1"/>
</dbReference>
<dbReference type="SUPFAM" id="SSF56496">
    <property type="entry name" value="Fibrinogen C-terminal domain-like"/>
    <property type="match status" value="1"/>
</dbReference>
<dbReference type="SMART" id="SM00186">
    <property type="entry name" value="FBG"/>
    <property type="match status" value="1"/>
</dbReference>
<evidence type="ECO:0000313" key="2">
    <source>
        <dbReference type="EMBL" id="PIK49223.1"/>
    </source>
</evidence>
<name>A0A2G8KMJ0_STIJA</name>
<dbReference type="InterPro" id="IPR014716">
    <property type="entry name" value="Fibrinogen_a/b/g_C_1"/>
</dbReference>
<dbReference type="Gene3D" id="2.10.25.10">
    <property type="entry name" value="Laminin"/>
    <property type="match status" value="1"/>
</dbReference>
<dbReference type="EMBL" id="MRZV01000475">
    <property type="protein sequence ID" value="PIK49223.1"/>
    <property type="molecule type" value="Genomic_DNA"/>
</dbReference>
<dbReference type="PANTHER" id="PTHR19143">
    <property type="entry name" value="FIBRINOGEN/TENASCIN/ANGIOPOEITIN"/>
    <property type="match status" value="1"/>
</dbReference>
<dbReference type="InterPro" id="IPR000742">
    <property type="entry name" value="EGF"/>
</dbReference>
<proteinExistence type="predicted"/>